<dbReference type="OMA" id="IWEDFQP"/>
<evidence type="ECO:0008006" key="8">
    <source>
        <dbReference type="Google" id="ProtNLM"/>
    </source>
</evidence>
<organism evidence="6 7">
    <name type="scientific">Blomia tropicalis</name>
    <name type="common">Mite</name>
    <dbReference type="NCBI Taxonomy" id="40697"/>
    <lineage>
        <taxon>Eukaryota</taxon>
        <taxon>Metazoa</taxon>
        <taxon>Ecdysozoa</taxon>
        <taxon>Arthropoda</taxon>
        <taxon>Chelicerata</taxon>
        <taxon>Arachnida</taxon>
        <taxon>Acari</taxon>
        <taxon>Acariformes</taxon>
        <taxon>Sarcoptiformes</taxon>
        <taxon>Astigmata</taxon>
        <taxon>Glycyphagoidea</taxon>
        <taxon>Echimyopodidae</taxon>
        <taxon>Blomia</taxon>
    </lineage>
</organism>
<gene>
    <name evidence="6" type="ORF">RDWZM_005800</name>
</gene>
<dbReference type="GO" id="GO:0005829">
    <property type="term" value="C:cytosol"/>
    <property type="evidence" value="ECO:0007669"/>
    <property type="project" value="InterPro"/>
</dbReference>
<evidence type="ECO:0000256" key="5">
    <source>
        <dbReference type="ARBA" id="ARBA00022807"/>
    </source>
</evidence>
<evidence type="ECO:0000256" key="1">
    <source>
        <dbReference type="ARBA" id="ARBA00006641"/>
    </source>
</evidence>
<evidence type="ECO:0000256" key="4">
    <source>
        <dbReference type="ARBA" id="ARBA00022801"/>
    </source>
</evidence>
<comment type="caution">
    <text evidence="6">The sequence shown here is derived from an EMBL/GenBank/DDBJ whole genome shotgun (WGS) entry which is preliminary data.</text>
</comment>
<keyword evidence="2" id="KW-0963">Cytoplasm</keyword>
<proteinExistence type="inferred from homology"/>
<dbReference type="InterPro" id="IPR000816">
    <property type="entry name" value="Peptidase_C15"/>
</dbReference>
<dbReference type="InterPro" id="IPR036440">
    <property type="entry name" value="Peptidase_C15-like_sf"/>
</dbReference>
<keyword evidence="5" id="KW-0788">Thiol protease</keyword>
<dbReference type="AlphaFoldDB" id="A0A9Q0M7F5"/>
<reference evidence="6" key="1">
    <citation type="submission" date="2022-12" db="EMBL/GenBank/DDBJ databases">
        <title>Genome assemblies of Blomia tropicalis.</title>
        <authorList>
            <person name="Cui Y."/>
        </authorList>
    </citation>
    <scope>NUCLEOTIDE SEQUENCE</scope>
    <source>
        <tissue evidence="6">Adult mites</tissue>
    </source>
</reference>
<dbReference type="InterPro" id="IPR016125">
    <property type="entry name" value="Peptidase_C15-like"/>
</dbReference>
<sequence>MEDTKQKPTIVLTGFGLFRDYKINPSWEAVQRIKWSRSDIELVRIQIPVVYKLAKQEVDRIWSHYKPLFVIHCGVSHLAKCLTLEQRAVVNLERYCSPDINGCKPVSASCNCDIQYLYTKLKLEPIVDEIKAQHDCGKLAMTAVISNCAGEFLCEYTYRCSLENDCSRALFVHVPNETKTDQIDILANGLEVIIDSVIKQVC</sequence>
<keyword evidence="7" id="KW-1185">Reference proteome</keyword>
<name>A0A9Q0M7F5_BLOTA</name>
<evidence type="ECO:0000313" key="7">
    <source>
        <dbReference type="Proteomes" id="UP001142055"/>
    </source>
</evidence>
<evidence type="ECO:0000256" key="2">
    <source>
        <dbReference type="ARBA" id="ARBA00022490"/>
    </source>
</evidence>
<dbReference type="SUPFAM" id="SSF53182">
    <property type="entry name" value="Pyrrolidone carboxyl peptidase (pyroglutamate aminopeptidase)"/>
    <property type="match status" value="1"/>
</dbReference>
<dbReference type="GO" id="GO:0016920">
    <property type="term" value="F:pyroglutamyl-peptidase activity"/>
    <property type="evidence" value="ECO:0007669"/>
    <property type="project" value="InterPro"/>
</dbReference>
<protein>
    <recommendedName>
        <fullName evidence="8">Pyroglutamyl-peptidase 1</fullName>
    </recommendedName>
</protein>
<evidence type="ECO:0000313" key="6">
    <source>
        <dbReference type="EMBL" id="KAJ6219988.1"/>
    </source>
</evidence>
<dbReference type="Gene3D" id="3.40.630.20">
    <property type="entry name" value="Peptidase C15, pyroglutamyl peptidase I-like"/>
    <property type="match status" value="1"/>
</dbReference>
<dbReference type="Proteomes" id="UP001142055">
    <property type="component" value="Chromosome 2"/>
</dbReference>
<dbReference type="PANTHER" id="PTHR23402">
    <property type="entry name" value="PROTEASE FAMILY C15 PYROGLUTAMYL-PEPTIDASE I-RELATED"/>
    <property type="match status" value="1"/>
</dbReference>
<dbReference type="EMBL" id="JAPWDV010000002">
    <property type="protein sequence ID" value="KAJ6219988.1"/>
    <property type="molecule type" value="Genomic_DNA"/>
</dbReference>
<dbReference type="PRINTS" id="PR00706">
    <property type="entry name" value="PYROGLUPTASE"/>
</dbReference>
<dbReference type="OrthoDB" id="407146at2759"/>
<dbReference type="PANTHER" id="PTHR23402:SF1">
    <property type="entry name" value="PYROGLUTAMYL-PEPTIDASE I"/>
    <property type="match status" value="1"/>
</dbReference>
<dbReference type="Pfam" id="PF01470">
    <property type="entry name" value="Peptidase_C15"/>
    <property type="match status" value="1"/>
</dbReference>
<comment type="similarity">
    <text evidence="1">Belongs to the peptidase C15 family.</text>
</comment>
<evidence type="ECO:0000256" key="3">
    <source>
        <dbReference type="ARBA" id="ARBA00022670"/>
    </source>
</evidence>
<keyword evidence="3" id="KW-0645">Protease</keyword>
<keyword evidence="4" id="KW-0378">Hydrolase</keyword>
<dbReference type="GO" id="GO:0006508">
    <property type="term" value="P:proteolysis"/>
    <property type="evidence" value="ECO:0007669"/>
    <property type="project" value="UniProtKB-KW"/>
</dbReference>
<accession>A0A9Q0M7F5</accession>